<evidence type="ECO:0000256" key="1">
    <source>
        <dbReference type="SAM" id="MobiDB-lite"/>
    </source>
</evidence>
<reference evidence="2 3" key="1">
    <citation type="submission" date="2017-06" db="EMBL/GenBank/DDBJ databases">
        <title>Ant-infecting Ophiocordyceps genomes reveal a high diversity of potential behavioral manipulation genes and a possible major role for enterotoxins.</title>
        <authorList>
            <person name="De Bekker C."/>
            <person name="Evans H.C."/>
            <person name="Brachmann A."/>
            <person name="Hughes D.P."/>
        </authorList>
    </citation>
    <scope>NUCLEOTIDE SEQUENCE [LARGE SCALE GENOMIC DNA]</scope>
    <source>
        <strain evidence="2 3">Map16</strain>
    </source>
</reference>
<dbReference type="EMBL" id="NJES01000003">
    <property type="protein sequence ID" value="PHH81084.1"/>
    <property type="molecule type" value="Genomic_DNA"/>
</dbReference>
<proteinExistence type="predicted"/>
<dbReference type="Proteomes" id="UP000226431">
    <property type="component" value="Unassembled WGS sequence"/>
</dbReference>
<evidence type="ECO:0000313" key="3">
    <source>
        <dbReference type="Proteomes" id="UP000226431"/>
    </source>
</evidence>
<comment type="caution">
    <text evidence="2">The sequence shown here is derived from an EMBL/GenBank/DDBJ whole genome shotgun (WGS) entry which is preliminary data.</text>
</comment>
<keyword evidence="3" id="KW-1185">Reference proteome</keyword>
<name>A0A2C5ZNU3_9HYPO</name>
<accession>A0A2C5ZNU3</accession>
<evidence type="ECO:0000313" key="2">
    <source>
        <dbReference type="EMBL" id="PHH81084.1"/>
    </source>
</evidence>
<dbReference type="AlphaFoldDB" id="A0A2C5ZNU3"/>
<organism evidence="2 3">
    <name type="scientific">Ophiocordyceps camponoti-rufipedis</name>
    <dbReference type="NCBI Taxonomy" id="2004952"/>
    <lineage>
        <taxon>Eukaryota</taxon>
        <taxon>Fungi</taxon>
        <taxon>Dikarya</taxon>
        <taxon>Ascomycota</taxon>
        <taxon>Pezizomycotina</taxon>
        <taxon>Sordariomycetes</taxon>
        <taxon>Hypocreomycetidae</taxon>
        <taxon>Hypocreales</taxon>
        <taxon>Ophiocordycipitaceae</taxon>
        <taxon>Ophiocordyceps</taxon>
    </lineage>
</organism>
<protein>
    <submittedName>
        <fullName evidence="2">Uncharacterized protein</fullName>
    </submittedName>
</protein>
<gene>
    <name evidence="2" type="ORF">CDD80_3366</name>
</gene>
<dbReference type="OrthoDB" id="4923338at2759"/>
<feature type="region of interest" description="Disordered" evidence="1">
    <location>
        <begin position="1"/>
        <end position="24"/>
    </location>
</feature>
<sequence>MNVDDSEKGESAMPSDHSDEYIERVAKPPVEEATLYFANMFIRCALNYGQHPKQDRPLRAHLIGIFDEVSGRYSKRCDYTGLELSWSPGPRSVSMEAPDQFVQIEQGLGHHEPPNVRLIMTTWR</sequence>